<dbReference type="InterPro" id="IPR036420">
    <property type="entry name" value="BRCT_dom_sf"/>
</dbReference>
<organism evidence="3 4">
    <name type="scientific">Lophiotrema nucula</name>
    <dbReference type="NCBI Taxonomy" id="690887"/>
    <lineage>
        <taxon>Eukaryota</taxon>
        <taxon>Fungi</taxon>
        <taxon>Dikarya</taxon>
        <taxon>Ascomycota</taxon>
        <taxon>Pezizomycotina</taxon>
        <taxon>Dothideomycetes</taxon>
        <taxon>Pleosporomycetidae</taxon>
        <taxon>Pleosporales</taxon>
        <taxon>Lophiotremataceae</taxon>
        <taxon>Lophiotrema</taxon>
    </lineage>
</organism>
<dbReference type="AlphaFoldDB" id="A0A6A5ZD00"/>
<sequence>MKALLMPDARELVVCSRCDCLKLPAPSRQRWLLPSSDMTHCGERQILQNPKQTRALAIFLHRHLSNSSLPPNCPCRRSLSFPAHFSISPVYIRICNCTSVPTMGPKKESTAISVRPDALKGTSVVVTGEIEGQTRKSAELILGKAGAAVEASLNKKVQLLVVGAKAGQNKLDKAEKMGIDVRDWDDVIEEIKGEGGAAEPEPEDDEDDEDDEEEEEVEEVSPHIVVPLYLPWRLRFIALPERRVHSTRPHREFL</sequence>
<gene>
    <name evidence="3" type="ORF">BDV96DRAFT_35491</name>
</gene>
<dbReference type="PROSITE" id="PS50172">
    <property type="entry name" value="BRCT"/>
    <property type="match status" value="1"/>
</dbReference>
<keyword evidence="4" id="KW-1185">Reference proteome</keyword>
<protein>
    <recommendedName>
        <fullName evidence="2">BRCT domain-containing protein</fullName>
    </recommendedName>
</protein>
<evidence type="ECO:0000256" key="1">
    <source>
        <dbReference type="SAM" id="MobiDB-lite"/>
    </source>
</evidence>
<dbReference type="Proteomes" id="UP000799770">
    <property type="component" value="Unassembled WGS sequence"/>
</dbReference>
<dbReference type="OrthoDB" id="446168at2759"/>
<evidence type="ECO:0000313" key="4">
    <source>
        <dbReference type="Proteomes" id="UP000799770"/>
    </source>
</evidence>
<dbReference type="Gene3D" id="3.40.50.10190">
    <property type="entry name" value="BRCT domain"/>
    <property type="match status" value="1"/>
</dbReference>
<dbReference type="EMBL" id="ML977320">
    <property type="protein sequence ID" value="KAF2116823.1"/>
    <property type="molecule type" value="Genomic_DNA"/>
</dbReference>
<dbReference type="SUPFAM" id="SSF52113">
    <property type="entry name" value="BRCT domain"/>
    <property type="match status" value="1"/>
</dbReference>
<accession>A0A6A5ZD00</accession>
<feature type="compositionally biased region" description="Acidic residues" evidence="1">
    <location>
        <begin position="200"/>
        <end position="219"/>
    </location>
</feature>
<evidence type="ECO:0000259" key="2">
    <source>
        <dbReference type="PROSITE" id="PS50172"/>
    </source>
</evidence>
<dbReference type="SMART" id="SM00292">
    <property type="entry name" value="BRCT"/>
    <property type="match status" value="1"/>
</dbReference>
<proteinExistence type="predicted"/>
<dbReference type="InterPro" id="IPR001357">
    <property type="entry name" value="BRCT_dom"/>
</dbReference>
<reference evidence="3" key="1">
    <citation type="journal article" date="2020" name="Stud. Mycol.">
        <title>101 Dothideomycetes genomes: a test case for predicting lifestyles and emergence of pathogens.</title>
        <authorList>
            <person name="Haridas S."/>
            <person name="Albert R."/>
            <person name="Binder M."/>
            <person name="Bloem J."/>
            <person name="Labutti K."/>
            <person name="Salamov A."/>
            <person name="Andreopoulos B."/>
            <person name="Baker S."/>
            <person name="Barry K."/>
            <person name="Bills G."/>
            <person name="Bluhm B."/>
            <person name="Cannon C."/>
            <person name="Castanera R."/>
            <person name="Culley D."/>
            <person name="Daum C."/>
            <person name="Ezra D."/>
            <person name="Gonzalez J."/>
            <person name="Henrissat B."/>
            <person name="Kuo A."/>
            <person name="Liang C."/>
            <person name="Lipzen A."/>
            <person name="Lutzoni F."/>
            <person name="Magnuson J."/>
            <person name="Mondo S."/>
            <person name="Nolan M."/>
            <person name="Ohm R."/>
            <person name="Pangilinan J."/>
            <person name="Park H.-J."/>
            <person name="Ramirez L."/>
            <person name="Alfaro M."/>
            <person name="Sun H."/>
            <person name="Tritt A."/>
            <person name="Yoshinaga Y."/>
            <person name="Zwiers L.-H."/>
            <person name="Turgeon B."/>
            <person name="Goodwin S."/>
            <person name="Spatafora J."/>
            <person name="Crous P."/>
            <person name="Grigoriev I."/>
        </authorList>
    </citation>
    <scope>NUCLEOTIDE SEQUENCE</scope>
    <source>
        <strain evidence="3">CBS 627.86</strain>
    </source>
</reference>
<feature type="domain" description="BRCT" evidence="2">
    <location>
        <begin position="114"/>
        <end position="184"/>
    </location>
</feature>
<name>A0A6A5ZD00_9PLEO</name>
<evidence type="ECO:0000313" key="3">
    <source>
        <dbReference type="EMBL" id="KAF2116823.1"/>
    </source>
</evidence>
<dbReference type="Pfam" id="PF00533">
    <property type="entry name" value="BRCT"/>
    <property type="match status" value="1"/>
</dbReference>
<feature type="region of interest" description="Disordered" evidence="1">
    <location>
        <begin position="192"/>
        <end position="222"/>
    </location>
</feature>